<dbReference type="InterPro" id="IPR029058">
    <property type="entry name" value="AB_hydrolase_fold"/>
</dbReference>
<comment type="caution">
    <text evidence="2">The sequence shown here is derived from an EMBL/GenBank/DDBJ whole genome shotgun (WGS) entry which is preliminary data.</text>
</comment>
<reference evidence="2" key="2">
    <citation type="journal article" date="2020" name="Nat. Commun.">
        <title>Large-scale genome sequencing of mycorrhizal fungi provides insights into the early evolution of symbiotic traits.</title>
        <authorList>
            <person name="Miyauchi S."/>
            <person name="Kiss E."/>
            <person name="Kuo A."/>
            <person name="Drula E."/>
            <person name="Kohler A."/>
            <person name="Sanchez-Garcia M."/>
            <person name="Morin E."/>
            <person name="Andreopoulos B."/>
            <person name="Barry K.W."/>
            <person name="Bonito G."/>
            <person name="Buee M."/>
            <person name="Carver A."/>
            <person name="Chen C."/>
            <person name="Cichocki N."/>
            <person name="Clum A."/>
            <person name="Culley D."/>
            <person name="Crous P.W."/>
            <person name="Fauchery L."/>
            <person name="Girlanda M."/>
            <person name="Hayes R.D."/>
            <person name="Keri Z."/>
            <person name="LaButti K."/>
            <person name="Lipzen A."/>
            <person name="Lombard V."/>
            <person name="Magnuson J."/>
            <person name="Maillard F."/>
            <person name="Murat C."/>
            <person name="Nolan M."/>
            <person name="Ohm R.A."/>
            <person name="Pangilinan J."/>
            <person name="Pereira M.F."/>
            <person name="Perotto S."/>
            <person name="Peter M."/>
            <person name="Pfister S."/>
            <person name="Riley R."/>
            <person name="Sitrit Y."/>
            <person name="Stielow J.B."/>
            <person name="Szollosi G."/>
            <person name="Zifcakova L."/>
            <person name="Stursova M."/>
            <person name="Spatafora J.W."/>
            <person name="Tedersoo L."/>
            <person name="Vaario L.M."/>
            <person name="Yamada A."/>
            <person name="Yan M."/>
            <person name="Wang P."/>
            <person name="Xu J."/>
            <person name="Bruns T."/>
            <person name="Baldrian P."/>
            <person name="Vilgalys R."/>
            <person name="Dunand C."/>
            <person name="Henrissat B."/>
            <person name="Grigoriev I.V."/>
            <person name="Hibbett D."/>
            <person name="Nagy L.G."/>
            <person name="Martin F.M."/>
        </authorList>
    </citation>
    <scope>NUCLEOTIDE SEQUENCE</scope>
    <source>
        <strain evidence="2">Prilba</strain>
    </source>
</reference>
<sequence>MAALERPVTATFPRILELPSGLKLEVSLTPPGPVTELDEERGVASLPGRRLAVCLHPWARLGGNMDDPVLAALLRPLTHYHKFYVLCYNARGVGLSSGWKSFTGLQEAEDLRELVKCAVKRLNDVREVVLIGYSNGALTASLHPVLPAPLLTTHILISYPLGPRGLLTAFRSRTYQRALEDLVQQPGARVLLCQGDADDFTAAEAYDAWAEALGQLAAGGDDTTGEGDNEEEQETGGEGVGEGWSAERGGNVLEVVRIPGASHFWGGQAMRGLIEAVTQFLT</sequence>
<dbReference type="SUPFAM" id="SSF53474">
    <property type="entry name" value="alpha/beta-Hydrolases"/>
    <property type="match status" value="1"/>
</dbReference>
<evidence type="ECO:0000313" key="2">
    <source>
        <dbReference type="EMBL" id="KAF8486229.1"/>
    </source>
</evidence>
<feature type="region of interest" description="Disordered" evidence="1">
    <location>
        <begin position="218"/>
        <end position="245"/>
    </location>
</feature>
<dbReference type="AlphaFoldDB" id="A0A9P5TDS5"/>
<proteinExistence type="predicted"/>
<dbReference type="PANTHER" id="PTHR42103:SF2">
    <property type="entry name" value="AB HYDROLASE-1 DOMAIN-CONTAINING PROTEIN"/>
    <property type="match status" value="1"/>
</dbReference>
<keyword evidence="3" id="KW-1185">Reference proteome</keyword>
<dbReference type="EMBL" id="WHVB01000002">
    <property type="protein sequence ID" value="KAF8486229.1"/>
    <property type="molecule type" value="Genomic_DNA"/>
</dbReference>
<evidence type="ECO:0000313" key="3">
    <source>
        <dbReference type="Proteomes" id="UP000759537"/>
    </source>
</evidence>
<accession>A0A9P5TDS5</accession>
<feature type="compositionally biased region" description="Acidic residues" evidence="1">
    <location>
        <begin position="223"/>
        <end position="235"/>
    </location>
</feature>
<gene>
    <name evidence="2" type="ORF">DFH94DRAFT_688584</name>
</gene>
<evidence type="ECO:0000256" key="1">
    <source>
        <dbReference type="SAM" id="MobiDB-lite"/>
    </source>
</evidence>
<dbReference type="PANTHER" id="PTHR42103">
    <property type="entry name" value="ALPHA/BETA-HYDROLASES SUPERFAMILY PROTEIN"/>
    <property type="match status" value="1"/>
</dbReference>
<dbReference type="OrthoDB" id="10260961at2759"/>
<organism evidence="2 3">
    <name type="scientific">Russula ochroleuca</name>
    <dbReference type="NCBI Taxonomy" id="152965"/>
    <lineage>
        <taxon>Eukaryota</taxon>
        <taxon>Fungi</taxon>
        <taxon>Dikarya</taxon>
        <taxon>Basidiomycota</taxon>
        <taxon>Agaricomycotina</taxon>
        <taxon>Agaricomycetes</taxon>
        <taxon>Russulales</taxon>
        <taxon>Russulaceae</taxon>
        <taxon>Russula</taxon>
    </lineage>
</organism>
<dbReference type="Gene3D" id="3.40.50.1820">
    <property type="entry name" value="alpha/beta hydrolase"/>
    <property type="match status" value="1"/>
</dbReference>
<protein>
    <submittedName>
        <fullName evidence="2">Alpha/beta-hydrolase</fullName>
    </submittedName>
</protein>
<name>A0A9P5TDS5_9AGAM</name>
<reference evidence="2" key="1">
    <citation type="submission" date="2019-10" db="EMBL/GenBank/DDBJ databases">
        <authorList>
            <consortium name="DOE Joint Genome Institute"/>
            <person name="Kuo A."/>
            <person name="Miyauchi S."/>
            <person name="Kiss E."/>
            <person name="Drula E."/>
            <person name="Kohler A."/>
            <person name="Sanchez-Garcia M."/>
            <person name="Andreopoulos B."/>
            <person name="Barry K.W."/>
            <person name="Bonito G."/>
            <person name="Buee M."/>
            <person name="Carver A."/>
            <person name="Chen C."/>
            <person name="Cichocki N."/>
            <person name="Clum A."/>
            <person name="Culley D."/>
            <person name="Crous P.W."/>
            <person name="Fauchery L."/>
            <person name="Girlanda M."/>
            <person name="Hayes R."/>
            <person name="Keri Z."/>
            <person name="LaButti K."/>
            <person name="Lipzen A."/>
            <person name="Lombard V."/>
            <person name="Magnuson J."/>
            <person name="Maillard F."/>
            <person name="Morin E."/>
            <person name="Murat C."/>
            <person name="Nolan M."/>
            <person name="Ohm R."/>
            <person name="Pangilinan J."/>
            <person name="Pereira M."/>
            <person name="Perotto S."/>
            <person name="Peter M."/>
            <person name="Riley R."/>
            <person name="Sitrit Y."/>
            <person name="Stielow B."/>
            <person name="Szollosi G."/>
            <person name="Zifcakova L."/>
            <person name="Stursova M."/>
            <person name="Spatafora J.W."/>
            <person name="Tedersoo L."/>
            <person name="Vaario L.-M."/>
            <person name="Yamada A."/>
            <person name="Yan M."/>
            <person name="Wang P."/>
            <person name="Xu J."/>
            <person name="Bruns T."/>
            <person name="Baldrian P."/>
            <person name="Vilgalys R."/>
            <person name="Henrissat B."/>
            <person name="Grigoriev I.V."/>
            <person name="Hibbett D."/>
            <person name="Nagy L.G."/>
            <person name="Martin F.M."/>
        </authorList>
    </citation>
    <scope>NUCLEOTIDE SEQUENCE</scope>
    <source>
        <strain evidence="2">Prilba</strain>
    </source>
</reference>
<dbReference type="Proteomes" id="UP000759537">
    <property type="component" value="Unassembled WGS sequence"/>
</dbReference>